<evidence type="ECO:0000313" key="1">
    <source>
        <dbReference type="EMBL" id="SHL58588.1"/>
    </source>
</evidence>
<dbReference type="STRING" id="310782.SAMN05216499_10548"/>
<dbReference type="RefSeq" id="WP_073496315.1">
    <property type="nucleotide sequence ID" value="NZ_FRBI01000005.1"/>
</dbReference>
<dbReference type="OrthoDB" id="5328543at2"/>
<evidence type="ECO:0000313" key="2">
    <source>
        <dbReference type="Proteomes" id="UP000184111"/>
    </source>
</evidence>
<gene>
    <name evidence="1" type="ORF">SAMN05216499_10548</name>
</gene>
<sequence>MQLTSPRALLEPAEFADVTATVMDNNPGMTQDIAGRIVTEALAFVATAAQHPGSPIAPSRVVDEGWHALLLHTAMYARPCARLEAFVHHYPERPNAARQDVKVTARTVALIKEAGHTPDLELWTTPMDTGIPVAAPCGHAPKCGPIEPIPRPPSGVAALVSP</sequence>
<accession>A0A1M7BU79</accession>
<dbReference type="AlphaFoldDB" id="A0A1M7BU79"/>
<dbReference type="Proteomes" id="UP000184111">
    <property type="component" value="Unassembled WGS sequence"/>
</dbReference>
<name>A0A1M7BU79_9ACTN</name>
<organism evidence="1 2">
    <name type="scientific">Actinacidiphila paucisporea</name>
    <dbReference type="NCBI Taxonomy" id="310782"/>
    <lineage>
        <taxon>Bacteria</taxon>
        <taxon>Bacillati</taxon>
        <taxon>Actinomycetota</taxon>
        <taxon>Actinomycetes</taxon>
        <taxon>Kitasatosporales</taxon>
        <taxon>Streptomycetaceae</taxon>
        <taxon>Actinacidiphila</taxon>
    </lineage>
</organism>
<keyword evidence="2" id="KW-1185">Reference proteome</keyword>
<reference evidence="1 2" key="1">
    <citation type="submission" date="2016-11" db="EMBL/GenBank/DDBJ databases">
        <authorList>
            <person name="Jaros S."/>
            <person name="Januszkiewicz K."/>
            <person name="Wedrychowicz H."/>
        </authorList>
    </citation>
    <scope>NUCLEOTIDE SEQUENCE [LARGE SCALE GENOMIC DNA]</scope>
    <source>
        <strain evidence="1 2">CGMCC 4.2025</strain>
    </source>
</reference>
<dbReference type="EMBL" id="FRBI01000005">
    <property type="protein sequence ID" value="SHL58588.1"/>
    <property type="molecule type" value="Genomic_DNA"/>
</dbReference>
<protein>
    <submittedName>
        <fullName evidence="1">Uncharacterized protein</fullName>
    </submittedName>
</protein>
<proteinExistence type="predicted"/>